<evidence type="ECO:0000313" key="4">
    <source>
        <dbReference type="Proteomes" id="UP000244903"/>
    </source>
</evidence>
<dbReference type="Pfam" id="PF13399">
    <property type="entry name" value="LytR_C"/>
    <property type="match status" value="1"/>
</dbReference>
<dbReference type="Proteomes" id="UP000244903">
    <property type="component" value="Chromosome"/>
</dbReference>
<gene>
    <name evidence="3" type="ORF">A6048_07480</name>
</gene>
<dbReference type="EMBL" id="CP015453">
    <property type="protein sequence ID" value="AWH95360.1"/>
    <property type="molecule type" value="Genomic_DNA"/>
</dbReference>
<protein>
    <recommendedName>
        <fullName evidence="2">LytR/CpsA/Psr regulator C-terminal domain-containing protein</fullName>
    </recommendedName>
</protein>
<evidence type="ECO:0000313" key="3">
    <source>
        <dbReference type="EMBL" id="AWH95360.1"/>
    </source>
</evidence>
<dbReference type="Gene3D" id="3.30.70.2390">
    <property type="match status" value="1"/>
</dbReference>
<proteinExistence type="predicted"/>
<organism evidence="3 4">
    <name type="scientific">Dietzia psychralcaliphila</name>
    <dbReference type="NCBI Taxonomy" id="139021"/>
    <lineage>
        <taxon>Bacteria</taxon>
        <taxon>Bacillati</taxon>
        <taxon>Actinomycetota</taxon>
        <taxon>Actinomycetes</taxon>
        <taxon>Mycobacteriales</taxon>
        <taxon>Dietziaceae</taxon>
        <taxon>Dietzia</taxon>
    </lineage>
</organism>
<dbReference type="AlphaFoldDB" id="A0AAD0JPJ6"/>
<keyword evidence="1" id="KW-0812">Transmembrane</keyword>
<feature type="domain" description="LytR/CpsA/Psr regulator C-terminal" evidence="2">
    <location>
        <begin position="87"/>
        <end position="176"/>
    </location>
</feature>
<evidence type="ECO:0000256" key="1">
    <source>
        <dbReference type="SAM" id="Phobius"/>
    </source>
</evidence>
<accession>A0AAD0JPJ6</accession>
<feature type="transmembrane region" description="Helical" evidence="1">
    <location>
        <begin position="26"/>
        <end position="44"/>
    </location>
</feature>
<evidence type="ECO:0000259" key="2">
    <source>
        <dbReference type="Pfam" id="PF13399"/>
    </source>
</evidence>
<dbReference type="InterPro" id="IPR027381">
    <property type="entry name" value="LytR/CpsA/Psr_C"/>
</dbReference>
<dbReference type="NCBIfam" id="NF035953">
    <property type="entry name" value="integrity_Cei"/>
    <property type="match status" value="1"/>
</dbReference>
<reference evidence="3 4" key="1">
    <citation type="submission" date="2016-04" db="EMBL/GenBank/DDBJ databases">
        <title>Complete genome sequence of the haloalkaliphilic hydrocarbon-degrading bacterium Dietzia psychralcaliphila ILA-1T, isolated from a drain of a fish product-processing plant.</title>
        <authorList>
            <person name="Zhao J."/>
            <person name="Hu B."/>
            <person name="Geng S."/>
            <person name="Nie Y."/>
            <person name="Tang Y."/>
        </authorList>
    </citation>
    <scope>NUCLEOTIDE SEQUENCE [LARGE SCALE GENOMIC DNA]</scope>
    <source>
        <strain evidence="3 4">ILA-1</strain>
    </source>
</reference>
<sequence>MVVHLSAQATPSPTPTRGMGRMRSPYILFVVAALVLGGVVWALALRGSDAATQAAACPVTPAAEEAGLQAQPADALDSVEPALLSDTSVRVLNANGQSGQAGAVAAQLAERGFQPAGADTTGNDPVYAQDLECHGQIRYGQAGQANARSLSLAAPCMQLVADGRDDASVDLVLGTIFSRLSDSTESVGSLDELKVGRQPISAELEAARAVSC</sequence>
<keyword evidence="4" id="KW-1185">Reference proteome</keyword>
<name>A0AAD0JPJ6_9ACTN</name>
<keyword evidence="1" id="KW-0472">Membrane</keyword>
<dbReference type="KEGG" id="dpc:A6048_07480"/>
<keyword evidence="1" id="KW-1133">Transmembrane helix</keyword>